<dbReference type="InParanoid" id="A0A2G4YR56"/>
<accession>A0A2G4YR56</accession>
<dbReference type="PRINTS" id="PR00081">
    <property type="entry name" value="GDHRDH"/>
</dbReference>
<dbReference type="Pfam" id="PF00106">
    <property type="entry name" value="adh_short"/>
    <property type="match status" value="1"/>
</dbReference>
<dbReference type="EMBL" id="PDEM01000022">
    <property type="protein sequence ID" value="PHZ84777.1"/>
    <property type="molecule type" value="Genomic_DNA"/>
</dbReference>
<proteinExistence type="predicted"/>
<protein>
    <submittedName>
        <fullName evidence="1">Uncharacterized protein</fullName>
    </submittedName>
</protein>
<name>A0A2G4YR56_9PROT</name>
<dbReference type="OrthoDB" id="7500984at2"/>
<dbReference type="Proteomes" id="UP000229730">
    <property type="component" value="Unassembled WGS sequence"/>
</dbReference>
<dbReference type="SUPFAM" id="SSF51735">
    <property type="entry name" value="NAD(P)-binding Rossmann-fold domains"/>
    <property type="match status" value="1"/>
</dbReference>
<dbReference type="GO" id="GO:0010301">
    <property type="term" value="F:xanthoxin dehydrogenase (NAD+) activity"/>
    <property type="evidence" value="ECO:0007669"/>
    <property type="project" value="TreeGrafter"/>
</dbReference>
<dbReference type="GO" id="GO:0005829">
    <property type="term" value="C:cytosol"/>
    <property type="evidence" value="ECO:0007669"/>
    <property type="project" value="TreeGrafter"/>
</dbReference>
<dbReference type="InterPro" id="IPR036291">
    <property type="entry name" value="NAD(P)-bd_dom_sf"/>
</dbReference>
<dbReference type="AlphaFoldDB" id="A0A2G4YR56"/>
<dbReference type="Pfam" id="PF13561">
    <property type="entry name" value="adh_short_C2"/>
    <property type="match status" value="1"/>
</dbReference>
<dbReference type="PANTHER" id="PTHR42820">
    <property type="entry name" value="SHORT-CHAIN DEHYDROGENASE REDUCTASE"/>
    <property type="match status" value="1"/>
</dbReference>
<dbReference type="RefSeq" id="WP_099472825.1">
    <property type="nucleotide sequence ID" value="NZ_CP041025.1"/>
</dbReference>
<evidence type="ECO:0000313" key="2">
    <source>
        <dbReference type="Proteomes" id="UP000229730"/>
    </source>
</evidence>
<dbReference type="GO" id="GO:0009688">
    <property type="term" value="P:abscisic acid biosynthetic process"/>
    <property type="evidence" value="ECO:0007669"/>
    <property type="project" value="TreeGrafter"/>
</dbReference>
<dbReference type="InterPro" id="IPR002347">
    <property type="entry name" value="SDR_fam"/>
</dbReference>
<reference evidence="1 2" key="1">
    <citation type="submission" date="2017-10" db="EMBL/GenBank/DDBJ databases">
        <title>Frigbacter circumglobatus gen. nov. sp. nov., isolated from sediment cultured in situ.</title>
        <authorList>
            <person name="Zhao Z."/>
        </authorList>
    </citation>
    <scope>NUCLEOTIDE SEQUENCE [LARGE SCALE GENOMIC DNA]</scope>
    <source>
        <strain evidence="1 2">ZYL</strain>
    </source>
</reference>
<comment type="caution">
    <text evidence="1">The sequence shown here is derived from an EMBL/GenBank/DDBJ whole genome shotgun (WGS) entry which is preliminary data.</text>
</comment>
<evidence type="ECO:0000313" key="1">
    <source>
        <dbReference type="EMBL" id="PHZ84777.1"/>
    </source>
</evidence>
<dbReference type="Gene3D" id="3.40.50.720">
    <property type="entry name" value="NAD(P)-binding Rossmann-like Domain"/>
    <property type="match status" value="2"/>
</dbReference>
<gene>
    <name evidence="1" type="ORF">CRD36_10120</name>
</gene>
<organism evidence="1 2">
    <name type="scientific">Paremcibacter congregatus</name>
    <dbReference type="NCBI Taxonomy" id="2043170"/>
    <lineage>
        <taxon>Bacteria</taxon>
        <taxon>Pseudomonadati</taxon>
        <taxon>Pseudomonadota</taxon>
        <taxon>Alphaproteobacteria</taxon>
        <taxon>Emcibacterales</taxon>
        <taxon>Emcibacteraceae</taxon>
        <taxon>Paremcibacter</taxon>
    </lineage>
</organism>
<dbReference type="PANTHER" id="PTHR42820:SF1">
    <property type="entry name" value="SHORT-CHAIN DEHYDROGENASE_REDUCTASE FAMILY PROTEIN"/>
    <property type="match status" value="1"/>
</dbReference>
<keyword evidence="2" id="KW-1185">Reference proteome</keyword>
<sequence>MKRVADKVALITGGASGLGAGIAKRFVAEGARVVITDLQEDKGQALAYELGCQFLQQDVVDEQQWSTIVKQIEIEHGALRILVNNAGVEGPFEGADPENTTLSDWRKIQQVNVEGVSPQEYRDRFEARLPQGEYQTKNDVASPVLFLVSDEARHITGTKLVVDGGGTLGS</sequence>